<feature type="chain" id="PRO_5005803187" evidence="2">
    <location>
        <begin position="26"/>
        <end position="716"/>
    </location>
</feature>
<dbReference type="PANTHER" id="PTHR35038">
    <property type="entry name" value="DISSIMILATORY SULFITE REDUCTASE SIRA"/>
    <property type="match status" value="1"/>
</dbReference>
<dbReference type="InterPro" id="IPR051829">
    <property type="entry name" value="Multiheme_Cytochr_ET"/>
</dbReference>
<dbReference type="STRING" id="1603606.DSOUD_0887"/>
<evidence type="ECO:0000256" key="2">
    <source>
        <dbReference type="SAM" id="SignalP"/>
    </source>
</evidence>
<feature type="domain" description="Outer membrane cytochrome MtrC/MtrF-like" evidence="3">
    <location>
        <begin position="189"/>
        <end position="347"/>
    </location>
</feature>
<dbReference type="Proteomes" id="UP000057158">
    <property type="component" value="Chromosome"/>
</dbReference>
<dbReference type="SUPFAM" id="SSF48695">
    <property type="entry name" value="Multiheme cytochromes"/>
    <property type="match status" value="1"/>
</dbReference>
<dbReference type="InterPro" id="IPR036280">
    <property type="entry name" value="Multihaem_cyt_sf"/>
</dbReference>
<evidence type="ECO:0000259" key="3">
    <source>
        <dbReference type="Pfam" id="PF22113"/>
    </source>
</evidence>
<accession>A0A0M5IKK3</accession>
<dbReference type="PROSITE" id="PS51257">
    <property type="entry name" value="PROKAR_LIPOPROTEIN"/>
    <property type="match status" value="1"/>
</dbReference>
<dbReference type="Gene3D" id="1.10.720.180">
    <property type="match status" value="1"/>
</dbReference>
<dbReference type="OrthoDB" id="5468580at2"/>
<dbReference type="AlphaFoldDB" id="A0A0M5IKK3"/>
<proteinExistence type="predicted"/>
<dbReference type="Pfam" id="PF22113">
    <property type="entry name" value="Mtrc-MtrF_II-IV_dom"/>
    <property type="match status" value="2"/>
</dbReference>
<dbReference type="Gene3D" id="3.90.10.10">
    <property type="entry name" value="Cytochrome C3"/>
    <property type="match status" value="1"/>
</dbReference>
<dbReference type="RefSeq" id="WP_053549860.1">
    <property type="nucleotide sequence ID" value="NZ_CP010802.1"/>
</dbReference>
<reference evidence="4 5" key="1">
    <citation type="submission" date="2015-07" db="EMBL/GenBank/DDBJ databases">
        <title>Isolation and Genomic Characterization of a Novel Halophilic Metal-Reducing Deltaproteobacterium from the Deep Subsurface.</title>
        <authorList>
            <person name="Badalamenti J.P."/>
            <person name="Summers Z.M."/>
            <person name="Gralnick J.A."/>
            <person name="Bond D.R."/>
        </authorList>
    </citation>
    <scope>NUCLEOTIDE SEQUENCE [LARGE SCALE GENOMIC DNA]</scope>
    <source>
        <strain evidence="4 5">WTL</strain>
    </source>
</reference>
<keyword evidence="1 2" id="KW-0732">Signal</keyword>
<sequence>MGKRFLLKPLLAGLLILALLMAGCAGDDGATGVAGSPGVDGQDGAAGTPGPVGVGLNTPAIQTLTVDNLVFGKDAGGFITASFDVTDGTSAVTGLTTADSTIYLAGLVPGTAATGSDEWQYWTGVDDTALVEGPAGTYLLTSNKLDSDAPVSTTTQRGIVRMGKTGFNTVVSSYDFDIADPATAVAAGKDVVNDASCKECHGFGVTIHSYGRNDTKTCVVCHSPNYNADIAAHEADMVTMVHQIHTNKADILGALHVSGHGENWPTLAYPGTILNCAKCHNTVAQADNWKTKPTMVACNSCHTTITFDGTAYEGIKSTLALPVAGTLHTETDNSSCVFCHNSTKTAADHTPAANDDASQRLVEAVINDVVVDVDGGVTVSFSVTEDGVAKTGVTTSGTSFTLAKLVPSTAVTPSFWQSYLSKARTKDAAKAPVIQGRTEAAGDGGLLTDNGDGTYTYKFKLLNAETFNLDATGDIRTITHAHNNSADTMGIYGATALPTLAYAVPYEPTLTHRVAISLTGIKTNTFLDFVPDGVTVAETRNIVSRDACNKCHGDSRLHAGFALEYCVGCHTQNSYDPFSGPADLGVLATTDAAPAGSSSVELERIIHKIHMGKDLEKGFVLNGTHDYSNMQYPSGVPSDNRTPKASDCKVCHDESNAAMTEADFWRYGTRACGSCHDGDVATAHIDANTAEGRASCVLCHAPGKLAPVEEAHYGIQ</sequence>
<gene>
    <name evidence="4" type="ORF">DSOUD_0887</name>
</gene>
<evidence type="ECO:0000256" key="1">
    <source>
        <dbReference type="ARBA" id="ARBA00022729"/>
    </source>
</evidence>
<dbReference type="KEGG" id="des:DSOUD_0887"/>
<keyword evidence="5" id="KW-1185">Reference proteome</keyword>
<dbReference type="InterPro" id="IPR054337">
    <property type="entry name" value="Mtrc-MtrF-like_dom_II/IV"/>
</dbReference>
<organism evidence="4 5">
    <name type="scientific">Desulfuromonas soudanensis</name>
    <dbReference type="NCBI Taxonomy" id="1603606"/>
    <lineage>
        <taxon>Bacteria</taxon>
        <taxon>Pseudomonadati</taxon>
        <taxon>Thermodesulfobacteriota</taxon>
        <taxon>Desulfuromonadia</taxon>
        <taxon>Desulfuromonadales</taxon>
        <taxon>Desulfuromonadaceae</taxon>
        <taxon>Desulfuromonas</taxon>
    </lineage>
</organism>
<evidence type="ECO:0000313" key="5">
    <source>
        <dbReference type="Proteomes" id="UP000057158"/>
    </source>
</evidence>
<dbReference type="PATRIC" id="fig|1603606.3.peg.976"/>
<name>A0A0M5IKK3_9BACT</name>
<dbReference type="PANTHER" id="PTHR35038:SF6">
    <property type="entry name" value="SURFACE LOCALIZED DECAHEME CYTOCHROME C LIPOPROTEIN"/>
    <property type="match status" value="1"/>
</dbReference>
<feature type="signal peptide" evidence="2">
    <location>
        <begin position="1"/>
        <end position="25"/>
    </location>
</feature>
<dbReference type="EMBL" id="CP010802">
    <property type="protein sequence ID" value="ALC15674.1"/>
    <property type="molecule type" value="Genomic_DNA"/>
</dbReference>
<evidence type="ECO:0000313" key="4">
    <source>
        <dbReference type="EMBL" id="ALC15674.1"/>
    </source>
</evidence>
<dbReference type="CDD" id="cd08168">
    <property type="entry name" value="Cytochrom_C3"/>
    <property type="match status" value="1"/>
</dbReference>
<protein>
    <submittedName>
        <fullName evidence="4">Putative multiheme cytochrome c</fullName>
    </submittedName>
</protein>
<dbReference type="GO" id="GO:0016491">
    <property type="term" value="F:oxidoreductase activity"/>
    <property type="evidence" value="ECO:0007669"/>
    <property type="project" value="TreeGrafter"/>
</dbReference>
<feature type="domain" description="Outer membrane cytochrome MtrC/MtrF-like" evidence="3">
    <location>
        <begin position="540"/>
        <end position="712"/>
    </location>
</feature>